<proteinExistence type="predicted"/>
<protein>
    <submittedName>
        <fullName evidence="1">Uncharacterized protein</fullName>
    </submittedName>
</protein>
<dbReference type="Proteomes" id="UP001168821">
    <property type="component" value="Unassembled WGS sequence"/>
</dbReference>
<comment type="caution">
    <text evidence="1">The sequence shown here is derived from an EMBL/GenBank/DDBJ whole genome shotgun (WGS) entry which is preliminary data.</text>
</comment>
<dbReference type="AlphaFoldDB" id="A0AA38LZT4"/>
<reference evidence="1" key="1">
    <citation type="journal article" date="2023" name="G3 (Bethesda)">
        <title>Whole genome assemblies of Zophobas morio and Tenebrio molitor.</title>
        <authorList>
            <person name="Kaur S."/>
            <person name="Stinson S.A."/>
            <person name="diCenzo G.C."/>
        </authorList>
    </citation>
    <scope>NUCLEOTIDE SEQUENCE</scope>
    <source>
        <strain evidence="1">QUZm001</strain>
    </source>
</reference>
<organism evidence="1 2">
    <name type="scientific">Zophobas morio</name>
    <dbReference type="NCBI Taxonomy" id="2755281"/>
    <lineage>
        <taxon>Eukaryota</taxon>
        <taxon>Metazoa</taxon>
        <taxon>Ecdysozoa</taxon>
        <taxon>Arthropoda</taxon>
        <taxon>Hexapoda</taxon>
        <taxon>Insecta</taxon>
        <taxon>Pterygota</taxon>
        <taxon>Neoptera</taxon>
        <taxon>Endopterygota</taxon>
        <taxon>Coleoptera</taxon>
        <taxon>Polyphaga</taxon>
        <taxon>Cucujiformia</taxon>
        <taxon>Tenebrionidae</taxon>
        <taxon>Zophobas</taxon>
    </lineage>
</organism>
<accession>A0AA38LZT4</accession>
<evidence type="ECO:0000313" key="2">
    <source>
        <dbReference type="Proteomes" id="UP001168821"/>
    </source>
</evidence>
<sequence>MTFAQDCLGYPSDSENGWEFSENCAEVLLRGPEDNDEYWDAWNAMLDRAIFKLEGGTWPLYQDGDLWAVNWDWMTIAERLNWMDVLGKEPADLFELTGTADDRDTLEELMAACNVAKENYRIEEHGFHSLWLHIIDSHNDMLVWRAPTFQADFQHDVMREIKFCEKWISKGATWQTHSGD</sequence>
<evidence type="ECO:0000313" key="1">
    <source>
        <dbReference type="EMBL" id="KAJ3628692.1"/>
    </source>
</evidence>
<name>A0AA38LZT4_9CUCU</name>
<keyword evidence="2" id="KW-1185">Reference proteome</keyword>
<dbReference type="EMBL" id="JALNTZ010001119">
    <property type="protein sequence ID" value="KAJ3628692.1"/>
    <property type="molecule type" value="Genomic_DNA"/>
</dbReference>
<gene>
    <name evidence="1" type="ORF">Zmor_003970</name>
</gene>